<name>A0A3B0ZKH1_9ZZZZ</name>
<feature type="transmembrane region" description="Helical" evidence="1">
    <location>
        <begin position="55"/>
        <end position="71"/>
    </location>
</feature>
<accession>A0A3B0ZKH1</accession>
<keyword evidence="1" id="KW-0812">Transmembrane</keyword>
<dbReference type="AlphaFoldDB" id="A0A3B0ZKH1"/>
<organism evidence="2">
    <name type="scientific">hydrothermal vent metagenome</name>
    <dbReference type="NCBI Taxonomy" id="652676"/>
    <lineage>
        <taxon>unclassified sequences</taxon>
        <taxon>metagenomes</taxon>
        <taxon>ecological metagenomes</taxon>
    </lineage>
</organism>
<evidence type="ECO:0000313" key="2">
    <source>
        <dbReference type="EMBL" id="VAW86769.1"/>
    </source>
</evidence>
<reference evidence="2" key="1">
    <citation type="submission" date="2018-06" db="EMBL/GenBank/DDBJ databases">
        <authorList>
            <person name="Zhirakovskaya E."/>
        </authorList>
    </citation>
    <scope>NUCLEOTIDE SEQUENCE</scope>
</reference>
<keyword evidence="1" id="KW-1133">Transmembrane helix</keyword>
<keyword evidence="1" id="KW-0472">Membrane</keyword>
<proteinExistence type="predicted"/>
<gene>
    <name evidence="2" type="ORF">MNBD_GAMMA16-173</name>
</gene>
<evidence type="ECO:0000256" key="1">
    <source>
        <dbReference type="SAM" id="Phobius"/>
    </source>
</evidence>
<sequence length="72" mass="7920">MKAEQILPIKLDPCTTKTIFLEQKTINLSKAVNSPCLSGDPNTGLRREQTVAAQLLRIVLAYAVVVAWVILN</sequence>
<dbReference type="EMBL" id="UOFO01000100">
    <property type="protein sequence ID" value="VAW86769.1"/>
    <property type="molecule type" value="Genomic_DNA"/>
</dbReference>
<protein>
    <submittedName>
        <fullName evidence="2">Uncharacterized protein</fullName>
    </submittedName>
</protein>